<gene>
    <name evidence="2" type="ORF">LWI28_005268</name>
</gene>
<keyword evidence="1" id="KW-0677">Repeat</keyword>
<dbReference type="Pfam" id="PF01535">
    <property type="entry name" value="PPR"/>
    <property type="match status" value="2"/>
</dbReference>
<dbReference type="GO" id="GO:0003723">
    <property type="term" value="F:RNA binding"/>
    <property type="evidence" value="ECO:0007669"/>
    <property type="project" value="InterPro"/>
</dbReference>
<dbReference type="Gene3D" id="1.25.40.10">
    <property type="entry name" value="Tetratricopeptide repeat domain"/>
    <property type="match status" value="1"/>
</dbReference>
<reference evidence="2" key="2">
    <citation type="submission" date="2023-02" db="EMBL/GenBank/DDBJ databases">
        <authorList>
            <person name="Swenson N.G."/>
            <person name="Wegrzyn J.L."/>
            <person name="Mcevoy S.L."/>
        </authorList>
    </citation>
    <scope>NUCLEOTIDE SEQUENCE</scope>
    <source>
        <strain evidence="2">91603</strain>
        <tissue evidence="2">Leaf</tissue>
    </source>
</reference>
<reference evidence="2" key="1">
    <citation type="journal article" date="2022" name="Plant J.">
        <title>Strategies of tolerance reflected in two North American maple genomes.</title>
        <authorList>
            <person name="McEvoy S.L."/>
            <person name="Sezen U.U."/>
            <person name="Trouern-Trend A."/>
            <person name="McMahon S.M."/>
            <person name="Schaberg P.G."/>
            <person name="Yang J."/>
            <person name="Wegrzyn J.L."/>
            <person name="Swenson N.G."/>
        </authorList>
    </citation>
    <scope>NUCLEOTIDE SEQUENCE</scope>
    <source>
        <strain evidence="2">91603</strain>
    </source>
</reference>
<dbReference type="AlphaFoldDB" id="A0AAD5P4J1"/>
<dbReference type="InterPro" id="IPR002885">
    <property type="entry name" value="PPR_rpt"/>
</dbReference>
<name>A0AAD5P4J1_ACENE</name>
<keyword evidence="3" id="KW-1185">Reference proteome</keyword>
<accession>A0AAD5P4J1</accession>
<dbReference type="PANTHER" id="PTHR24015">
    <property type="entry name" value="OS07G0578800 PROTEIN-RELATED"/>
    <property type="match status" value="1"/>
</dbReference>
<dbReference type="GO" id="GO:0009451">
    <property type="term" value="P:RNA modification"/>
    <property type="evidence" value="ECO:0007669"/>
    <property type="project" value="InterPro"/>
</dbReference>
<dbReference type="InterPro" id="IPR011990">
    <property type="entry name" value="TPR-like_helical_dom_sf"/>
</dbReference>
<evidence type="ECO:0000256" key="1">
    <source>
        <dbReference type="ARBA" id="ARBA00022737"/>
    </source>
</evidence>
<dbReference type="NCBIfam" id="TIGR00756">
    <property type="entry name" value="PPR"/>
    <property type="match status" value="1"/>
</dbReference>
<organism evidence="2 3">
    <name type="scientific">Acer negundo</name>
    <name type="common">Box elder</name>
    <dbReference type="NCBI Taxonomy" id="4023"/>
    <lineage>
        <taxon>Eukaryota</taxon>
        <taxon>Viridiplantae</taxon>
        <taxon>Streptophyta</taxon>
        <taxon>Embryophyta</taxon>
        <taxon>Tracheophyta</taxon>
        <taxon>Spermatophyta</taxon>
        <taxon>Magnoliopsida</taxon>
        <taxon>eudicotyledons</taxon>
        <taxon>Gunneridae</taxon>
        <taxon>Pentapetalae</taxon>
        <taxon>rosids</taxon>
        <taxon>malvids</taxon>
        <taxon>Sapindales</taxon>
        <taxon>Sapindaceae</taxon>
        <taxon>Hippocastanoideae</taxon>
        <taxon>Acereae</taxon>
        <taxon>Acer</taxon>
    </lineage>
</organism>
<proteinExistence type="predicted"/>
<dbReference type="EMBL" id="JAJSOW010000001">
    <property type="protein sequence ID" value="KAI9200278.1"/>
    <property type="molecule type" value="Genomic_DNA"/>
</dbReference>
<dbReference type="Proteomes" id="UP001064489">
    <property type="component" value="Chromosome 9"/>
</dbReference>
<evidence type="ECO:0008006" key="4">
    <source>
        <dbReference type="Google" id="ProtNLM"/>
    </source>
</evidence>
<protein>
    <recommendedName>
        <fullName evidence="4">Pentatricopeptide repeat-containing protein</fullName>
    </recommendedName>
</protein>
<comment type="caution">
    <text evidence="2">The sequence shown here is derived from an EMBL/GenBank/DDBJ whole genome shotgun (WGS) entry which is preliminary data.</text>
</comment>
<sequence length="156" mass="17652">MEDFVCTALIDMYIKCGSIEQAEKVFKSFKEPCLVAWNSMMTGYSLNGFEQEALTGYSEMQKPDKITFLGVLAACNHGDLVDEGRRTAEKQDERRIFSIFEGGTPDGRLDWVPSFICRDDTKFSNGQGNPDTREDFKDALDIDHLNPTVQKSYRIG</sequence>
<dbReference type="InterPro" id="IPR046960">
    <property type="entry name" value="PPR_At4g14850-like_plant"/>
</dbReference>
<evidence type="ECO:0000313" key="3">
    <source>
        <dbReference type="Proteomes" id="UP001064489"/>
    </source>
</evidence>
<evidence type="ECO:0000313" key="2">
    <source>
        <dbReference type="EMBL" id="KAI9200278.1"/>
    </source>
</evidence>
<dbReference type="PANTHER" id="PTHR24015:SF502">
    <property type="entry name" value="PENTATRICOPEPTIDE REPEAT-CONTAINING PROTEIN"/>
    <property type="match status" value="1"/>
</dbReference>